<protein>
    <recommendedName>
        <fullName evidence="1">YjiS-like domain-containing protein</fullName>
    </recommendedName>
</protein>
<evidence type="ECO:0000313" key="3">
    <source>
        <dbReference type="Proteomes" id="UP000198796"/>
    </source>
</evidence>
<proteinExistence type="predicted"/>
<sequence length="68" mass="7720">MTSYVAHRNTTFDLGIAAAAYRIVTKIADWRDARVTRRALYALSDHELEDIGLSRSDIQLVARRSNRA</sequence>
<organism evidence="2 3">
    <name type="scientific">Poseidonocella pacifica</name>
    <dbReference type="NCBI Taxonomy" id="871651"/>
    <lineage>
        <taxon>Bacteria</taxon>
        <taxon>Pseudomonadati</taxon>
        <taxon>Pseudomonadota</taxon>
        <taxon>Alphaproteobacteria</taxon>
        <taxon>Rhodobacterales</taxon>
        <taxon>Roseobacteraceae</taxon>
        <taxon>Poseidonocella</taxon>
    </lineage>
</organism>
<dbReference type="Pfam" id="PF06568">
    <property type="entry name" value="YjiS-like"/>
    <property type="match status" value="1"/>
</dbReference>
<reference evidence="2 3" key="1">
    <citation type="submission" date="2016-10" db="EMBL/GenBank/DDBJ databases">
        <authorList>
            <person name="de Groot N.N."/>
        </authorList>
    </citation>
    <scope>NUCLEOTIDE SEQUENCE [LARGE SCALE GENOMIC DNA]</scope>
    <source>
        <strain evidence="2 3">DSM 29316</strain>
    </source>
</reference>
<dbReference type="OrthoDB" id="8116725at2"/>
<accession>A0A1I0WJ53</accession>
<dbReference type="AlphaFoldDB" id="A0A1I0WJ53"/>
<keyword evidence="3" id="KW-1185">Reference proteome</keyword>
<name>A0A1I0WJ53_9RHOB</name>
<dbReference type="Proteomes" id="UP000198796">
    <property type="component" value="Unassembled WGS sequence"/>
</dbReference>
<dbReference type="STRING" id="871651.SAMN05421688_1468"/>
<dbReference type="InterPro" id="IPR009506">
    <property type="entry name" value="YjiS-like"/>
</dbReference>
<evidence type="ECO:0000313" key="2">
    <source>
        <dbReference type="EMBL" id="SFA88417.1"/>
    </source>
</evidence>
<dbReference type="RefSeq" id="WP_092062448.1">
    <property type="nucleotide sequence ID" value="NZ_FOJU01000002.1"/>
</dbReference>
<dbReference type="EMBL" id="FOJU01000002">
    <property type="protein sequence ID" value="SFA88417.1"/>
    <property type="molecule type" value="Genomic_DNA"/>
</dbReference>
<evidence type="ECO:0000259" key="1">
    <source>
        <dbReference type="Pfam" id="PF06568"/>
    </source>
</evidence>
<feature type="domain" description="YjiS-like" evidence="1">
    <location>
        <begin position="24"/>
        <end position="59"/>
    </location>
</feature>
<gene>
    <name evidence="2" type="ORF">SAMN05421688_1468</name>
</gene>